<evidence type="ECO:0000256" key="9">
    <source>
        <dbReference type="SAM" id="Phobius"/>
    </source>
</evidence>
<dbReference type="InterPro" id="IPR036640">
    <property type="entry name" value="ABC1_TM_sf"/>
</dbReference>
<comment type="caution">
    <text evidence="11">The sequence shown here is derived from an EMBL/GenBank/DDBJ whole genome shotgun (WGS) entry which is preliminary data.</text>
</comment>
<evidence type="ECO:0000256" key="8">
    <source>
        <dbReference type="SAM" id="MobiDB-lite"/>
    </source>
</evidence>
<dbReference type="EMBL" id="CAMXCT010003033">
    <property type="protein sequence ID" value="CAI4002061.1"/>
    <property type="molecule type" value="Genomic_DNA"/>
</dbReference>
<dbReference type="InterPro" id="IPR003644">
    <property type="entry name" value="Calx_beta"/>
</dbReference>
<keyword evidence="5" id="KW-0106">Calcium</keyword>
<dbReference type="SUPFAM" id="SSF52540">
    <property type="entry name" value="P-loop containing nucleoside triphosphate hydrolases"/>
    <property type="match status" value="1"/>
</dbReference>
<evidence type="ECO:0000313" key="13">
    <source>
        <dbReference type="Proteomes" id="UP001152797"/>
    </source>
</evidence>
<feature type="domain" description="Calx-beta" evidence="10">
    <location>
        <begin position="215"/>
        <end position="310"/>
    </location>
</feature>
<dbReference type="InterPro" id="IPR027417">
    <property type="entry name" value="P-loop_NTPase"/>
</dbReference>
<evidence type="ECO:0000256" key="3">
    <source>
        <dbReference type="ARBA" id="ARBA00022729"/>
    </source>
</evidence>
<keyword evidence="6 9" id="KW-1133">Transmembrane helix</keyword>
<feature type="transmembrane region" description="Helical" evidence="9">
    <location>
        <begin position="521"/>
        <end position="539"/>
    </location>
</feature>
<dbReference type="SUPFAM" id="SSF90123">
    <property type="entry name" value="ABC transporter transmembrane region"/>
    <property type="match status" value="1"/>
</dbReference>
<dbReference type="Proteomes" id="UP001152797">
    <property type="component" value="Unassembled WGS sequence"/>
</dbReference>
<dbReference type="InterPro" id="IPR039421">
    <property type="entry name" value="Type_1_exporter"/>
</dbReference>
<name>A0A9P1D358_9DINO</name>
<dbReference type="Gene3D" id="1.20.1560.10">
    <property type="entry name" value="ABC transporter type 1, transmembrane domain"/>
    <property type="match status" value="1"/>
</dbReference>
<keyword evidence="3" id="KW-0732">Signal</keyword>
<proteinExistence type="predicted"/>
<dbReference type="SUPFAM" id="SSF141072">
    <property type="entry name" value="CalX-like"/>
    <property type="match status" value="1"/>
</dbReference>
<keyword evidence="7 9" id="KW-0472">Membrane</keyword>
<evidence type="ECO:0000259" key="10">
    <source>
        <dbReference type="SMART" id="SM00237"/>
    </source>
</evidence>
<feature type="transmembrane region" description="Helical" evidence="9">
    <location>
        <begin position="611"/>
        <end position="630"/>
    </location>
</feature>
<dbReference type="Gene3D" id="2.60.40.2030">
    <property type="match status" value="1"/>
</dbReference>
<dbReference type="EMBL" id="CAMXCT030003033">
    <property type="protein sequence ID" value="CAL4789373.1"/>
    <property type="molecule type" value="Genomic_DNA"/>
</dbReference>
<dbReference type="Pfam" id="PF00005">
    <property type="entry name" value="ABC_tran"/>
    <property type="match status" value="1"/>
</dbReference>
<dbReference type="GO" id="GO:0005524">
    <property type="term" value="F:ATP binding"/>
    <property type="evidence" value="ECO:0007669"/>
    <property type="project" value="InterPro"/>
</dbReference>
<keyword evidence="4" id="KW-0677">Repeat</keyword>
<sequence>MDVQSEARSLLSAWLRHEEEAADLRIVATSALRSEGYSEAPKMNLAKEDAKWNAYKTVENRLRAVRLDVGSSGSSALAEDVDVALRLLAQRRREQCEAKAMARAPRAPTRSVPAGSDPALRMEVRHQAREAARQRASKAGRAASGGARRSGRSGRSASSASALETAAAATPQCSPLTLCAMGVCSGKAAQSKSREVKPKELKHGYLYAPLHDGSFDEENANLDILQFTSAIFVADEAEEFIVSVMRLGQLEGEVRCHYRTEEGSGKAGNRYEHVEGDLIFPSGEFERSIRIPIIESPLWSATMEFKVLLEHPIGCQLGKYLKICRVKVIDRDSFPSSFYAQEIEEDVESINQTGLFIEYVKLILEQPGNTWRFLITVIFDQLKNIYVWFTLKASVYMVNVVFGHSADSEDELLIPEDPAKTAQVLGLMYVLLPLLLHIWKVTKMKLDLNGRCKLYLQSSVMRKYMNFSEESRLEVTQPEVVSFVMQKSEQLAGSISEVSSLLETLGKLVMLNYFAVSSNPAMTWAVITMPAVMILWSLLRDSGYICVKPPEPSKKPITNFVSQICDNYTIIAYYFQRPAMNEKFAARATKFNDDGIPEAVYKMNSEFFFDWLAPLFVGLYIAFYSPLVLAKELPLGTFLATISVFKEVSSNFEDGYAGLKKVISCFEPLVDLTVFLNRPTDVPLLKQFVDIRVAETHKCRKKLMALPMALATEEAGTVRTDLIPIRLENIGLTLKGKTIFQDVNLSVSQGKLVALTGPAGSGKSKLLKMLVGDASPSSGQVLIPSHLRFVLVTHQVFVMSSTPLQNLFFGDPAALGIAEERHRMLWILEKLKMNNTRQLAELELSLLQETEWENEEEEHWGCCPLVAGDGGDGCEVIDFCEEKPEEKPERVGSEDWQDED</sequence>
<feature type="compositionally biased region" description="Low complexity" evidence="8">
    <location>
        <begin position="137"/>
        <end position="159"/>
    </location>
</feature>
<reference evidence="11" key="1">
    <citation type="submission" date="2022-10" db="EMBL/GenBank/DDBJ databases">
        <authorList>
            <person name="Chen Y."/>
            <person name="Dougan E. K."/>
            <person name="Chan C."/>
            <person name="Rhodes N."/>
            <person name="Thang M."/>
        </authorList>
    </citation>
    <scope>NUCLEOTIDE SEQUENCE</scope>
</reference>
<dbReference type="EMBL" id="CAMXCT020003033">
    <property type="protein sequence ID" value="CAL1155436.1"/>
    <property type="molecule type" value="Genomic_DNA"/>
</dbReference>
<evidence type="ECO:0000313" key="11">
    <source>
        <dbReference type="EMBL" id="CAI4002061.1"/>
    </source>
</evidence>
<comment type="subcellular location">
    <subcellularLocation>
        <location evidence="1">Membrane</location>
        <topology evidence="1">Multi-pass membrane protein</topology>
    </subcellularLocation>
</comment>
<gene>
    <name evidence="11" type="ORF">C1SCF055_LOCUS28043</name>
</gene>
<dbReference type="PANTHER" id="PTHR24221:SF654">
    <property type="entry name" value="ATP-BINDING CASSETTE SUB-FAMILY B MEMBER 6"/>
    <property type="match status" value="1"/>
</dbReference>
<dbReference type="SMART" id="SM00237">
    <property type="entry name" value="Calx_beta"/>
    <property type="match status" value="1"/>
</dbReference>
<protein>
    <recommendedName>
        <fullName evidence="10">Calx-beta domain-containing protein</fullName>
    </recommendedName>
</protein>
<feature type="region of interest" description="Disordered" evidence="8">
    <location>
        <begin position="98"/>
        <end position="159"/>
    </location>
</feature>
<evidence type="ECO:0000256" key="2">
    <source>
        <dbReference type="ARBA" id="ARBA00022692"/>
    </source>
</evidence>
<keyword evidence="13" id="KW-1185">Reference proteome</keyword>
<dbReference type="PANTHER" id="PTHR24221">
    <property type="entry name" value="ATP-BINDING CASSETTE SUB-FAMILY B"/>
    <property type="match status" value="1"/>
</dbReference>
<reference evidence="12" key="2">
    <citation type="submission" date="2024-04" db="EMBL/GenBank/DDBJ databases">
        <authorList>
            <person name="Chen Y."/>
            <person name="Shah S."/>
            <person name="Dougan E. K."/>
            <person name="Thang M."/>
            <person name="Chan C."/>
        </authorList>
    </citation>
    <scope>NUCLEOTIDE SEQUENCE [LARGE SCALE GENOMIC DNA]</scope>
</reference>
<feature type="compositionally biased region" description="Basic and acidic residues" evidence="8">
    <location>
        <begin position="120"/>
        <end position="133"/>
    </location>
</feature>
<organism evidence="11">
    <name type="scientific">Cladocopium goreaui</name>
    <dbReference type="NCBI Taxonomy" id="2562237"/>
    <lineage>
        <taxon>Eukaryota</taxon>
        <taxon>Sar</taxon>
        <taxon>Alveolata</taxon>
        <taxon>Dinophyceae</taxon>
        <taxon>Suessiales</taxon>
        <taxon>Symbiodiniaceae</taxon>
        <taxon>Cladocopium</taxon>
    </lineage>
</organism>
<dbReference type="OrthoDB" id="433748at2759"/>
<evidence type="ECO:0000256" key="1">
    <source>
        <dbReference type="ARBA" id="ARBA00004141"/>
    </source>
</evidence>
<accession>A0A9P1D358</accession>
<evidence type="ECO:0000256" key="4">
    <source>
        <dbReference type="ARBA" id="ARBA00022737"/>
    </source>
</evidence>
<dbReference type="GO" id="GO:0016887">
    <property type="term" value="F:ATP hydrolysis activity"/>
    <property type="evidence" value="ECO:0007669"/>
    <property type="project" value="InterPro"/>
</dbReference>
<dbReference type="Pfam" id="PF03160">
    <property type="entry name" value="Calx-beta"/>
    <property type="match status" value="1"/>
</dbReference>
<dbReference type="GO" id="GO:0034040">
    <property type="term" value="F:ATPase-coupled lipid transmembrane transporter activity"/>
    <property type="evidence" value="ECO:0007669"/>
    <property type="project" value="TreeGrafter"/>
</dbReference>
<dbReference type="Gene3D" id="3.40.50.300">
    <property type="entry name" value="P-loop containing nucleotide triphosphate hydrolases"/>
    <property type="match status" value="1"/>
</dbReference>
<dbReference type="InterPro" id="IPR003439">
    <property type="entry name" value="ABC_transporter-like_ATP-bd"/>
</dbReference>
<dbReference type="GO" id="GO:0007154">
    <property type="term" value="P:cell communication"/>
    <property type="evidence" value="ECO:0007669"/>
    <property type="project" value="InterPro"/>
</dbReference>
<dbReference type="GO" id="GO:0016020">
    <property type="term" value="C:membrane"/>
    <property type="evidence" value="ECO:0007669"/>
    <property type="project" value="UniProtKB-SubCell"/>
</dbReference>
<evidence type="ECO:0000256" key="7">
    <source>
        <dbReference type="ARBA" id="ARBA00023136"/>
    </source>
</evidence>
<dbReference type="AlphaFoldDB" id="A0A9P1D358"/>
<dbReference type="InterPro" id="IPR038081">
    <property type="entry name" value="CalX-like_sf"/>
</dbReference>
<evidence type="ECO:0000256" key="5">
    <source>
        <dbReference type="ARBA" id="ARBA00022837"/>
    </source>
</evidence>
<keyword evidence="2 9" id="KW-0812">Transmembrane</keyword>
<evidence type="ECO:0000313" key="12">
    <source>
        <dbReference type="EMBL" id="CAL1155436.1"/>
    </source>
</evidence>
<evidence type="ECO:0000256" key="6">
    <source>
        <dbReference type="ARBA" id="ARBA00022989"/>
    </source>
</evidence>